<evidence type="ECO:0000256" key="4">
    <source>
        <dbReference type="ARBA" id="ARBA00022793"/>
    </source>
</evidence>
<dbReference type="InterPro" id="IPR048304">
    <property type="entry name" value="UbiD_Rift_dom"/>
</dbReference>
<evidence type="ECO:0000256" key="9">
    <source>
        <dbReference type="ARBA" id="ARBA00049754"/>
    </source>
</evidence>
<evidence type="ECO:0000313" key="13">
    <source>
        <dbReference type="EMBL" id="AIF21044.1"/>
    </source>
</evidence>
<dbReference type="EMBL" id="KF901181">
    <property type="protein sequence ID" value="AIF21044.1"/>
    <property type="molecule type" value="Genomic_DNA"/>
</dbReference>
<evidence type="ECO:0000259" key="12">
    <source>
        <dbReference type="Pfam" id="PF20696"/>
    </source>
</evidence>
<evidence type="ECO:0000256" key="6">
    <source>
        <dbReference type="ARBA" id="ARBA00049054"/>
    </source>
</evidence>
<evidence type="ECO:0000256" key="3">
    <source>
        <dbReference type="ARBA" id="ARBA00022643"/>
    </source>
</evidence>
<keyword evidence="3" id="KW-0285">Flavoprotein</keyword>
<accession>A0A075HZG2</accession>
<evidence type="ECO:0000256" key="10">
    <source>
        <dbReference type="ARBA" id="ARBA00049936"/>
    </source>
</evidence>
<proteinExistence type="inferred from homology"/>
<dbReference type="InterPro" id="IPR002830">
    <property type="entry name" value="UbiD"/>
</dbReference>
<evidence type="ECO:0000256" key="5">
    <source>
        <dbReference type="ARBA" id="ARBA00023229"/>
    </source>
</evidence>
<dbReference type="GO" id="GO:0005737">
    <property type="term" value="C:cytoplasm"/>
    <property type="evidence" value="ECO:0007669"/>
    <property type="project" value="TreeGrafter"/>
</dbReference>
<keyword evidence="5" id="KW-0414">Isoprene biosynthesis</keyword>
<keyword evidence="4" id="KW-0210">Decarboxylase</keyword>
<reference evidence="13" key="1">
    <citation type="journal article" date="2014" name="Genome Biol. Evol.">
        <title>Pangenome evidence for extensive interdomain horizontal transfer affecting lineage core and shell genes in uncultured planktonic thaumarchaeota and euryarchaeota.</title>
        <authorList>
            <person name="Deschamps P."/>
            <person name="Zivanovic Y."/>
            <person name="Moreira D."/>
            <person name="Rodriguez-Valera F."/>
            <person name="Lopez-Garcia P."/>
        </authorList>
    </citation>
    <scope>NUCLEOTIDE SEQUENCE</scope>
</reference>
<comment type="cofactor">
    <cofactor evidence="10">
        <name>prenylated FMN</name>
        <dbReference type="ChEBI" id="CHEBI:87746"/>
    </cofactor>
</comment>
<keyword evidence="3" id="KW-0288">FMN</keyword>
<evidence type="ECO:0000256" key="7">
    <source>
        <dbReference type="ARBA" id="ARBA00049583"/>
    </source>
</evidence>
<dbReference type="EC" id="4.1.1.126" evidence="8"/>
<comment type="pathway">
    <text evidence="1">Isoprenoid biosynthesis; isopentenyl diphosphate biosynthesis via mevalonate pathway.</text>
</comment>
<evidence type="ECO:0000256" key="8">
    <source>
        <dbReference type="ARBA" id="ARBA00049727"/>
    </source>
</evidence>
<dbReference type="Gene3D" id="3.40.1670.10">
    <property type="entry name" value="UbiD C-terminal domain-like"/>
    <property type="match status" value="1"/>
</dbReference>
<dbReference type="SUPFAM" id="SSF50475">
    <property type="entry name" value="FMN-binding split barrel"/>
    <property type="match status" value="1"/>
</dbReference>
<name>A0A075HZG2_9EURY</name>
<dbReference type="Pfam" id="PF01977">
    <property type="entry name" value="UbiD"/>
    <property type="match status" value="1"/>
</dbReference>
<comment type="catalytic activity">
    <reaction evidence="6">
        <text>(2E)-3-methyl-5-phosphooxypent-2-enoate + H(+) = isopentenyl phosphate + CO2</text>
        <dbReference type="Rhea" id="RHEA:78971"/>
        <dbReference type="ChEBI" id="CHEBI:15378"/>
        <dbReference type="ChEBI" id="CHEBI:16526"/>
        <dbReference type="ChEBI" id="CHEBI:65078"/>
        <dbReference type="ChEBI" id="CHEBI:229665"/>
        <dbReference type="EC" id="4.1.1.126"/>
    </reaction>
    <physiologicalReaction direction="left-to-right" evidence="6">
        <dbReference type="Rhea" id="RHEA:78972"/>
    </physiologicalReaction>
</comment>
<keyword evidence="4" id="KW-0456">Lyase</keyword>
<comment type="similarity">
    <text evidence="2">Belongs to the UbiD family.</text>
</comment>
<feature type="domain" description="3-octaprenyl-4-hydroxybenzoate carboxy-lyase-like Rift-related" evidence="11">
    <location>
        <begin position="98"/>
        <end position="288"/>
    </location>
</feature>
<comment type="function">
    <text evidence="7">Catalyzes the conversion of trans-anhydromevalonate 5-phosphate (tAHMP) into isopentenyl phosphate. Involved in the archaeal mevalonate (MVA) pathway, which provides fundamental precursors for isoprenoid biosynthesis, such as isopentenyl diphosphate (IPP) and dimethylallyl diphosphate (DMAPP).</text>
</comment>
<dbReference type="Pfam" id="PF20696">
    <property type="entry name" value="UbiD_C"/>
    <property type="match status" value="1"/>
</dbReference>
<sequence>MTQRVDHMAFRDLVDSVAEVNEEISVEHGMLDHSTATSHAPVMFNSITEAPGHRSAINVLARDRLCSLFEVTPGELIDILAWAMENPSKPEIVDASFAQVLENTQDEVDLNALPIPWHYREDRGRYQSASVIIAEYDGVRNMSYHRQFLRDANHCVARFVPRHLRTITDKARANGDEVNIAVVNGADATVLLAAAMSFTYDLDELSVAAALHERLHGTPLKLVTLSNGIQVPADAEYAMCARITLDDDDEGPYVDITGTVDDVRQEAVIEYDSVHHRNSPIFHALIPAEVEHRTLMGLPRAPTIKAAVNAVVPCTDVYMTDGGSGWLSAVVAIEPVIEGDGLKAIHAALDGHRSMKQVTVVNSDIDCSNPVRVEWALMTRWQPDKDTVILSGQKGSSLDPSRGADGLTSKIGIDATLPPGIDRSPYESVL</sequence>
<dbReference type="PANTHER" id="PTHR30108">
    <property type="entry name" value="3-OCTAPRENYL-4-HYDROXYBENZOATE CARBOXY-LYASE-RELATED"/>
    <property type="match status" value="1"/>
</dbReference>
<evidence type="ECO:0000256" key="2">
    <source>
        <dbReference type="ARBA" id="ARBA00010021"/>
    </source>
</evidence>
<feature type="domain" description="3-octaprenyl-4-hydroxybenzoate carboxy-lyase-like C-terminal" evidence="12">
    <location>
        <begin position="294"/>
        <end position="415"/>
    </location>
</feature>
<evidence type="ECO:0000256" key="1">
    <source>
        <dbReference type="ARBA" id="ARBA00005092"/>
    </source>
</evidence>
<dbReference type="AlphaFoldDB" id="A0A075HZG2"/>
<evidence type="ECO:0000259" key="11">
    <source>
        <dbReference type="Pfam" id="PF01977"/>
    </source>
</evidence>
<dbReference type="GO" id="GO:0016831">
    <property type="term" value="F:carboxy-lyase activity"/>
    <property type="evidence" value="ECO:0007669"/>
    <property type="project" value="UniProtKB-KW"/>
</dbReference>
<dbReference type="NCBIfam" id="TIGR00148">
    <property type="entry name" value="UbiD family decarboxylase"/>
    <property type="match status" value="1"/>
</dbReference>
<dbReference type="SUPFAM" id="SSF143968">
    <property type="entry name" value="UbiD C-terminal domain-like"/>
    <property type="match status" value="1"/>
</dbReference>
<protein>
    <recommendedName>
        <fullName evidence="9">Anhydromevalonate phosphate decarboxylase</fullName>
        <ecNumber evidence="8">4.1.1.126</ecNumber>
    </recommendedName>
</protein>
<dbReference type="InterPro" id="IPR049381">
    <property type="entry name" value="UbiD-like_C"/>
</dbReference>
<dbReference type="PANTHER" id="PTHR30108:SF21">
    <property type="entry name" value="4-HYDROXYBENZOATE DECARBOXYLASE"/>
    <property type="match status" value="1"/>
</dbReference>
<organism evidence="13">
    <name type="scientific">uncultured marine group II/III euryarchaeote KM3_98_B01</name>
    <dbReference type="NCBI Taxonomy" id="1456546"/>
    <lineage>
        <taxon>Archaea</taxon>
        <taxon>Methanobacteriati</taxon>
        <taxon>Methanobacteriota</taxon>
        <taxon>environmental samples</taxon>
    </lineage>
</organism>